<keyword evidence="2" id="KW-1185">Reference proteome</keyword>
<name>A0ABN1WJZ0_9ACTN</name>
<sequence>MTTTGAAQPKRPIVDIFTKEITGFSNYKLAKAFLAWLTDHGPRTTDHGWNDLTSDEQQSWTKLFAAINKGLA</sequence>
<organism evidence="1 2">
    <name type="scientific">Kitasatospora nipponensis</name>
    <dbReference type="NCBI Taxonomy" id="258049"/>
    <lineage>
        <taxon>Bacteria</taxon>
        <taxon>Bacillati</taxon>
        <taxon>Actinomycetota</taxon>
        <taxon>Actinomycetes</taxon>
        <taxon>Kitasatosporales</taxon>
        <taxon>Streptomycetaceae</taxon>
        <taxon>Kitasatospora</taxon>
    </lineage>
</organism>
<dbReference type="Proteomes" id="UP001500037">
    <property type="component" value="Unassembled WGS sequence"/>
</dbReference>
<reference evidence="1 2" key="1">
    <citation type="journal article" date="2019" name="Int. J. Syst. Evol. Microbiol.">
        <title>The Global Catalogue of Microorganisms (GCM) 10K type strain sequencing project: providing services to taxonomists for standard genome sequencing and annotation.</title>
        <authorList>
            <consortium name="The Broad Institute Genomics Platform"/>
            <consortium name="The Broad Institute Genome Sequencing Center for Infectious Disease"/>
            <person name="Wu L."/>
            <person name="Ma J."/>
        </authorList>
    </citation>
    <scope>NUCLEOTIDE SEQUENCE [LARGE SCALE GENOMIC DNA]</scope>
    <source>
        <strain evidence="1 2">JCM 13004</strain>
    </source>
</reference>
<comment type="caution">
    <text evidence="1">The sequence shown here is derived from an EMBL/GenBank/DDBJ whole genome shotgun (WGS) entry which is preliminary data.</text>
</comment>
<gene>
    <name evidence="1" type="ORF">GCM10009665_45160</name>
</gene>
<evidence type="ECO:0000313" key="2">
    <source>
        <dbReference type="Proteomes" id="UP001500037"/>
    </source>
</evidence>
<accession>A0ABN1WJZ0</accession>
<evidence type="ECO:0000313" key="1">
    <source>
        <dbReference type="EMBL" id="GAA1249307.1"/>
    </source>
</evidence>
<dbReference type="EMBL" id="BAAALF010000086">
    <property type="protein sequence ID" value="GAA1249307.1"/>
    <property type="molecule type" value="Genomic_DNA"/>
</dbReference>
<proteinExistence type="predicted"/>
<protein>
    <submittedName>
        <fullName evidence="1">Uncharacterized protein</fullName>
    </submittedName>
</protein>